<dbReference type="InterPro" id="IPR009057">
    <property type="entry name" value="Homeodomain-like_sf"/>
</dbReference>
<dbReference type="InterPro" id="IPR050109">
    <property type="entry name" value="HTH-type_TetR-like_transc_reg"/>
</dbReference>
<feature type="DNA-binding region" description="H-T-H motif" evidence="4">
    <location>
        <begin position="32"/>
        <end position="51"/>
    </location>
</feature>
<comment type="caution">
    <text evidence="6">The sequence shown here is derived from an EMBL/GenBank/DDBJ whole genome shotgun (WGS) entry which is preliminary data.</text>
</comment>
<dbReference type="Pfam" id="PF00440">
    <property type="entry name" value="TetR_N"/>
    <property type="match status" value="1"/>
</dbReference>
<dbReference type="PANTHER" id="PTHR30055:SF234">
    <property type="entry name" value="HTH-TYPE TRANSCRIPTIONAL REGULATOR BETI"/>
    <property type="match status" value="1"/>
</dbReference>
<dbReference type="AlphaFoldDB" id="A0ABD5E9C5"/>
<dbReference type="SUPFAM" id="SSF48498">
    <property type="entry name" value="Tetracyclin repressor-like, C-terminal domain"/>
    <property type="match status" value="1"/>
</dbReference>
<dbReference type="GO" id="GO:0003677">
    <property type="term" value="F:DNA binding"/>
    <property type="evidence" value="ECO:0007669"/>
    <property type="project" value="UniProtKB-UniRule"/>
</dbReference>
<proteinExistence type="predicted"/>
<dbReference type="PANTHER" id="PTHR30055">
    <property type="entry name" value="HTH-TYPE TRANSCRIPTIONAL REGULATOR RUTR"/>
    <property type="match status" value="1"/>
</dbReference>
<protein>
    <submittedName>
        <fullName evidence="6">Helix-turn-helix domain-containing protein</fullName>
    </submittedName>
</protein>
<dbReference type="RefSeq" id="WP_093853861.1">
    <property type="nucleotide sequence ID" value="NZ_JAVRER010000034.1"/>
</dbReference>
<dbReference type="GO" id="GO:0006355">
    <property type="term" value="P:regulation of DNA-templated transcription"/>
    <property type="evidence" value="ECO:0007669"/>
    <property type="project" value="UniProtKB-ARBA"/>
</dbReference>
<gene>
    <name evidence="6" type="ORF">RM574_20470</name>
</gene>
<organism evidence="6 7">
    <name type="scientific">Streptomyces evansiae</name>
    <dbReference type="NCBI Taxonomy" id="3075535"/>
    <lineage>
        <taxon>Bacteria</taxon>
        <taxon>Bacillati</taxon>
        <taxon>Actinomycetota</taxon>
        <taxon>Actinomycetes</taxon>
        <taxon>Kitasatosporales</taxon>
        <taxon>Streptomycetaceae</taxon>
        <taxon>Streptomyces</taxon>
    </lineage>
</organism>
<name>A0ABD5E9C5_9ACTN</name>
<evidence type="ECO:0000256" key="2">
    <source>
        <dbReference type="ARBA" id="ARBA00023125"/>
    </source>
</evidence>
<evidence type="ECO:0000256" key="3">
    <source>
        <dbReference type="ARBA" id="ARBA00023163"/>
    </source>
</evidence>
<dbReference type="SUPFAM" id="SSF46689">
    <property type="entry name" value="Homeodomain-like"/>
    <property type="match status" value="1"/>
</dbReference>
<evidence type="ECO:0000313" key="6">
    <source>
        <dbReference type="EMBL" id="MDT0417860.1"/>
    </source>
</evidence>
<dbReference type="PROSITE" id="PS50977">
    <property type="entry name" value="HTH_TETR_2"/>
    <property type="match status" value="1"/>
</dbReference>
<keyword evidence="3" id="KW-0804">Transcription</keyword>
<dbReference type="PRINTS" id="PR00455">
    <property type="entry name" value="HTHTETR"/>
</dbReference>
<keyword evidence="2 4" id="KW-0238">DNA-binding</keyword>
<dbReference type="InterPro" id="IPR001647">
    <property type="entry name" value="HTH_TetR"/>
</dbReference>
<dbReference type="EMBL" id="JAVRER010000034">
    <property type="protein sequence ID" value="MDT0417860.1"/>
    <property type="molecule type" value="Genomic_DNA"/>
</dbReference>
<evidence type="ECO:0000313" key="7">
    <source>
        <dbReference type="Proteomes" id="UP001183607"/>
    </source>
</evidence>
<accession>A0ABD5E9C5</accession>
<dbReference type="Proteomes" id="UP001183607">
    <property type="component" value="Unassembled WGS sequence"/>
</dbReference>
<dbReference type="InterPro" id="IPR036271">
    <property type="entry name" value="Tet_transcr_reg_TetR-rel_C_sf"/>
</dbReference>
<feature type="domain" description="HTH tetR-type" evidence="5">
    <location>
        <begin position="10"/>
        <end position="69"/>
    </location>
</feature>
<dbReference type="Gene3D" id="1.10.357.10">
    <property type="entry name" value="Tetracycline Repressor, domain 2"/>
    <property type="match status" value="1"/>
</dbReference>
<evidence type="ECO:0000256" key="4">
    <source>
        <dbReference type="PROSITE-ProRule" id="PRU00335"/>
    </source>
</evidence>
<dbReference type="InterPro" id="IPR049445">
    <property type="entry name" value="TetR_SbtR-like_C"/>
</dbReference>
<evidence type="ECO:0000259" key="5">
    <source>
        <dbReference type="PROSITE" id="PS50977"/>
    </source>
</evidence>
<reference evidence="7" key="1">
    <citation type="submission" date="2023-07" db="EMBL/GenBank/DDBJ databases">
        <title>30 novel species of actinomycetes from the DSMZ collection.</title>
        <authorList>
            <person name="Nouioui I."/>
        </authorList>
    </citation>
    <scope>NUCLEOTIDE SEQUENCE [LARGE SCALE GENOMIC DNA]</scope>
    <source>
        <strain evidence="7">DSM 41982</strain>
    </source>
</reference>
<sequence length="197" mass="20559">MGSSLRADAQANHDRLLEVAARAFAREGADASLKAIASEAGVGIGTLYRRFPAREDLIEATYRAETTRLADSARTLVATRPPVEALAAWMADFVAYMRTKRGMAEALPAILATREGLRLRSREALGEAVAALLRHGAAAGALRSDVTAREVLMALGGITMISGHEEDPALAARLVGLLVDGLVTARGAGPGGARGSE</sequence>
<evidence type="ECO:0000256" key="1">
    <source>
        <dbReference type="ARBA" id="ARBA00023015"/>
    </source>
</evidence>
<keyword evidence="1" id="KW-0805">Transcription regulation</keyword>
<dbReference type="Pfam" id="PF21597">
    <property type="entry name" value="TetR_C_43"/>
    <property type="match status" value="1"/>
</dbReference>